<dbReference type="Pfam" id="PF07677">
    <property type="entry name" value="A2M_recep"/>
    <property type="match status" value="1"/>
</dbReference>
<reference evidence="5" key="1">
    <citation type="submission" date="2012-12" db="EMBL/GenBank/DDBJ databases">
        <authorList>
            <person name="Hellsten U."/>
            <person name="Grimwood J."/>
            <person name="Chapman J.A."/>
            <person name="Shapiro H."/>
            <person name="Aerts A."/>
            <person name="Otillar R.P."/>
            <person name="Terry A.Y."/>
            <person name="Boore J.L."/>
            <person name="Simakov O."/>
            <person name="Marletaz F."/>
            <person name="Cho S.-J."/>
            <person name="Edsinger-Gonzales E."/>
            <person name="Havlak P."/>
            <person name="Kuo D.-H."/>
            <person name="Larsson T."/>
            <person name="Lv J."/>
            <person name="Arendt D."/>
            <person name="Savage R."/>
            <person name="Osoegawa K."/>
            <person name="de Jong P."/>
            <person name="Lindberg D.R."/>
            <person name="Seaver E.C."/>
            <person name="Weisblat D.A."/>
            <person name="Putnam N.H."/>
            <person name="Grigoriev I.V."/>
            <person name="Rokhsar D.S."/>
        </authorList>
    </citation>
    <scope>NUCLEOTIDE SEQUENCE</scope>
    <source>
        <strain evidence="5">I ESC-2004</strain>
    </source>
</reference>
<evidence type="ECO:0000259" key="2">
    <source>
        <dbReference type="SMART" id="SM01361"/>
    </source>
</evidence>
<dbReference type="GO" id="GO:0005576">
    <property type="term" value="C:extracellular region"/>
    <property type="evidence" value="ECO:0007669"/>
    <property type="project" value="InterPro"/>
</dbReference>
<dbReference type="STRING" id="283909.R7V206"/>
<organism evidence="3">
    <name type="scientific">Capitella teleta</name>
    <name type="common">Polychaete worm</name>
    <dbReference type="NCBI Taxonomy" id="283909"/>
    <lineage>
        <taxon>Eukaryota</taxon>
        <taxon>Metazoa</taxon>
        <taxon>Spiralia</taxon>
        <taxon>Lophotrochozoa</taxon>
        <taxon>Annelida</taxon>
        <taxon>Polychaeta</taxon>
        <taxon>Sedentaria</taxon>
        <taxon>Scolecida</taxon>
        <taxon>Capitellidae</taxon>
        <taxon>Capitella</taxon>
    </lineage>
</organism>
<keyword evidence="5" id="KW-1185">Reference proteome</keyword>
<dbReference type="EMBL" id="AMQN01020714">
    <property type="status" value="NOT_ANNOTATED_CDS"/>
    <property type="molecule type" value="Genomic_DNA"/>
</dbReference>
<dbReference type="Gene3D" id="2.60.40.690">
    <property type="entry name" value="Alpha-macroglobulin, receptor-binding domain"/>
    <property type="match status" value="1"/>
</dbReference>
<gene>
    <name evidence="3" type="ORF">CAPTEDRAFT_200400</name>
</gene>
<dbReference type="HOGENOM" id="CLU_1679593_0_0_1"/>
<dbReference type="EnsemblMetazoa" id="CapteT200400">
    <property type="protein sequence ID" value="CapteP200400"/>
    <property type="gene ID" value="CapteG200400"/>
</dbReference>
<evidence type="ECO:0000313" key="3">
    <source>
        <dbReference type="EMBL" id="ELU10361.1"/>
    </source>
</evidence>
<dbReference type="EMBL" id="KB297580">
    <property type="protein sequence ID" value="ELU10361.1"/>
    <property type="molecule type" value="Genomic_DNA"/>
</dbReference>
<evidence type="ECO:0000256" key="1">
    <source>
        <dbReference type="SAM" id="Phobius"/>
    </source>
</evidence>
<feature type="domain" description="Alpha-macroglobulin receptor-binding" evidence="2">
    <location>
        <begin position="1"/>
        <end position="87"/>
    </location>
</feature>
<dbReference type="OrthoDB" id="6159268at2759"/>
<dbReference type="AlphaFoldDB" id="R7V206"/>
<dbReference type="SMART" id="SM01361">
    <property type="entry name" value="A2M_recep"/>
    <property type="match status" value="1"/>
</dbReference>
<reference evidence="3 5" key="2">
    <citation type="journal article" date="2013" name="Nature">
        <title>Insights into bilaterian evolution from three spiralian genomes.</title>
        <authorList>
            <person name="Simakov O."/>
            <person name="Marletaz F."/>
            <person name="Cho S.J."/>
            <person name="Edsinger-Gonzales E."/>
            <person name="Havlak P."/>
            <person name="Hellsten U."/>
            <person name="Kuo D.H."/>
            <person name="Larsson T."/>
            <person name="Lv J."/>
            <person name="Arendt D."/>
            <person name="Savage R."/>
            <person name="Osoegawa K."/>
            <person name="de Jong P."/>
            <person name="Grimwood J."/>
            <person name="Chapman J.A."/>
            <person name="Shapiro H."/>
            <person name="Aerts A."/>
            <person name="Otillar R.P."/>
            <person name="Terry A.Y."/>
            <person name="Boore J.L."/>
            <person name="Grigoriev I.V."/>
            <person name="Lindberg D.R."/>
            <person name="Seaver E.C."/>
            <person name="Weisblat D.A."/>
            <person name="Putnam N.H."/>
            <person name="Rokhsar D.S."/>
        </authorList>
    </citation>
    <scope>NUCLEOTIDE SEQUENCE</scope>
    <source>
        <strain evidence="3 5">I ESC-2004</strain>
    </source>
</reference>
<feature type="transmembrane region" description="Helical" evidence="1">
    <location>
        <begin position="138"/>
        <end position="156"/>
    </location>
</feature>
<proteinExistence type="predicted"/>
<dbReference type="SUPFAM" id="SSF49410">
    <property type="entry name" value="Alpha-macroglobulin receptor domain"/>
    <property type="match status" value="1"/>
</dbReference>
<reference evidence="4" key="3">
    <citation type="submission" date="2015-06" db="UniProtKB">
        <authorList>
            <consortium name="EnsemblMetazoa"/>
        </authorList>
    </citation>
    <scope>IDENTIFICATION</scope>
</reference>
<dbReference type="InterPro" id="IPR009048">
    <property type="entry name" value="A-macroglobulin_rcpt-bd"/>
</dbReference>
<keyword evidence="1" id="KW-1133">Transmembrane helix</keyword>
<protein>
    <recommendedName>
        <fullName evidence="2">Alpha-macroglobulin receptor-binding domain-containing protein</fullName>
    </recommendedName>
</protein>
<evidence type="ECO:0000313" key="4">
    <source>
        <dbReference type="EnsemblMetazoa" id="CapteP200400"/>
    </source>
</evidence>
<name>R7V206_CAPTE</name>
<dbReference type="Proteomes" id="UP000014760">
    <property type="component" value="Unassembled WGS sequence"/>
</dbReference>
<evidence type="ECO:0000313" key="5">
    <source>
        <dbReference type="Proteomes" id="UP000014760"/>
    </source>
</evidence>
<sequence>MVVTEMGLLSGHQAIAPKNLIGQVKNLKRVETTEQKVVLYFDEIAENEEAICFMVASKPVKKIINPQPVQIYSFPYYFPDKRVVGSYSMPQAMASSICDECAECCEDDYIAGADPVIRTTGSTAYPPFAGASGVSSNTITLVITFTIATLLSFLLAM</sequence>
<dbReference type="InterPro" id="IPR036595">
    <property type="entry name" value="A-macroglobulin_rcpt-bd_sf"/>
</dbReference>
<keyword evidence="1" id="KW-0812">Transmembrane</keyword>
<accession>R7V206</accession>
<keyword evidence="1" id="KW-0472">Membrane</keyword>